<reference evidence="3" key="1">
    <citation type="submission" date="2025-08" db="UniProtKB">
        <authorList>
            <consortium name="RefSeq"/>
        </authorList>
    </citation>
    <scope>IDENTIFICATION</scope>
    <source>
        <tissue evidence="3">Blood</tissue>
    </source>
</reference>
<dbReference type="KEGG" id="emc:129328977"/>
<keyword evidence="2" id="KW-1185">Reference proteome</keyword>
<sequence length="253" mass="28545">MLSYPLPNQRTACKFLFLPFESCSQSARFLFSNCLEWNFFYLLYVRESDNREKWQYIRIPKGAIRNRIRDLGQCPVMNISIPEDSSAVIMPNITTYSSALVLCKKARSSSDCKPIVNVINGKLTYYISEYKERFSVWKHDLVVENASKWLAGEYQLLYQLSEICLQQFFLDVLALGSRHTRYGAIAAIVSVPTLVVLFVLRWKCKGKRATPPSTGVPVLGNGPLHLVATEIEEPGINTRSKGSGGESCMNGIV</sequence>
<evidence type="ECO:0000313" key="3">
    <source>
        <dbReference type="RefSeq" id="XP_054834307.1"/>
    </source>
</evidence>
<name>A0AA97J9W0_EUBMA</name>
<dbReference type="RefSeq" id="XP_054834307.1">
    <property type="nucleotide sequence ID" value="XM_054978332.1"/>
</dbReference>
<dbReference type="GeneID" id="129328977"/>
<accession>A0AA97J9W0</accession>
<proteinExistence type="predicted"/>
<protein>
    <submittedName>
        <fullName evidence="3">Uncharacterized protein LOC129328977</fullName>
    </submittedName>
</protein>
<evidence type="ECO:0000313" key="2">
    <source>
        <dbReference type="Proteomes" id="UP001190640"/>
    </source>
</evidence>
<gene>
    <name evidence="3" type="primary">LOC129328977</name>
</gene>
<dbReference type="AlphaFoldDB" id="A0AA97J9W0"/>
<keyword evidence="1" id="KW-1133">Transmembrane helix</keyword>
<evidence type="ECO:0000256" key="1">
    <source>
        <dbReference type="SAM" id="Phobius"/>
    </source>
</evidence>
<dbReference type="Proteomes" id="UP001190640">
    <property type="component" value="Chromosome 4"/>
</dbReference>
<keyword evidence="1" id="KW-0472">Membrane</keyword>
<keyword evidence="1" id="KW-0812">Transmembrane</keyword>
<feature type="transmembrane region" description="Helical" evidence="1">
    <location>
        <begin position="182"/>
        <end position="200"/>
    </location>
</feature>
<organism evidence="2 3">
    <name type="scientific">Eublepharis macularius</name>
    <name type="common">Leopard gecko</name>
    <name type="synonym">Cyrtodactylus macularius</name>
    <dbReference type="NCBI Taxonomy" id="481883"/>
    <lineage>
        <taxon>Eukaryota</taxon>
        <taxon>Metazoa</taxon>
        <taxon>Chordata</taxon>
        <taxon>Craniata</taxon>
        <taxon>Vertebrata</taxon>
        <taxon>Euteleostomi</taxon>
        <taxon>Lepidosauria</taxon>
        <taxon>Squamata</taxon>
        <taxon>Bifurcata</taxon>
        <taxon>Gekkota</taxon>
        <taxon>Eublepharidae</taxon>
        <taxon>Eublepharinae</taxon>
        <taxon>Eublepharis</taxon>
    </lineage>
</organism>